<sequence length="359" mass="39993">MFISETQKPYLAMLFTQFIYAGMALLSKAALDVGMSPYVFVVYRQAFASLVLLPFTFLLERKNAPPMTYSIMFKIFLASLFGMTLSMNLYYIALNYTSATFAAASTNTIPAITFIVAAILRMESISMKSLFGVAKVLGSIICLSGALLVALDIGPPIEFINWYSATHKEVSSLKPSPVEHNSKLHWVKGALIMLSANTAWSLWLIMQGPIMKIYPAKMHLTNLQCFFSCILSAIWAIAFDRNLSSWKLGWNVQLVSIAYCGIVVTGITYWLQVWCIEKKGPVFTSMFTPLALLITAIVSAFLWKETMHWGSVGGALLLVGGLFGVLWGKKKEDCPEKETKTQSKEIDRHDVVLECITHQ</sequence>
<comment type="similarity">
    <text evidence="2 6">Belongs to the drug/metabolite transporter (DMT) superfamily. Plant drug/metabolite exporter (P-DME) (TC 2.A.7.4) family.</text>
</comment>
<dbReference type="Pfam" id="PF00892">
    <property type="entry name" value="EamA"/>
    <property type="match status" value="2"/>
</dbReference>
<feature type="transmembrane region" description="Helical" evidence="6">
    <location>
        <begin position="283"/>
        <end position="303"/>
    </location>
</feature>
<protein>
    <recommendedName>
        <fullName evidence="6">WAT1-related protein</fullName>
    </recommendedName>
</protein>
<feature type="transmembrane region" description="Helical" evidence="6">
    <location>
        <begin position="186"/>
        <end position="206"/>
    </location>
</feature>
<feature type="transmembrane region" description="Helical" evidence="6">
    <location>
        <begin position="309"/>
        <end position="328"/>
    </location>
</feature>
<evidence type="ECO:0000256" key="2">
    <source>
        <dbReference type="ARBA" id="ARBA00007635"/>
    </source>
</evidence>
<dbReference type="AlphaFoldDB" id="A0A7J6UY79"/>
<evidence type="ECO:0000256" key="4">
    <source>
        <dbReference type="ARBA" id="ARBA00022989"/>
    </source>
</evidence>
<dbReference type="InterPro" id="IPR037185">
    <property type="entry name" value="EmrE-like"/>
</dbReference>
<reference evidence="8 9" key="1">
    <citation type="submission" date="2020-06" db="EMBL/GenBank/DDBJ databases">
        <title>Transcriptomic and genomic resources for Thalictrum thalictroides and T. hernandezii: Facilitating candidate gene discovery in an emerging model plant lineage.</title>
        <authorList>
            <person name="Arias T."/>
            <person name="Riano-Pachon D.M."/>
            <person name="Di Stilio V.S."/>
        </authorList>
    </citation>
    <scope>NUCLEOTIDE SEQUENCE [LARGE SCALE GENOMIC DNA]</scope>
    <source>
        <strain evidence="9">cv. WT478/WT964</strain>
        <tissue evidence="8">Leaves</tissue>
    </source>
</reference>
<feature type="transmembrane region" description="Helical" evidence="6">
    <location>
        <begin position="218"/>
        <end position="238"/>
    </location>
</feature>
<dbReference type="PANTHER" id="PTHR31218">
    <property type="entry name" value="WAT1-RELATED PROTEIN"/>
    <property type="match status" value="1"/>
</dbReference>
<evidence type="ECO:0000313" key="8">
    <source>
        <dbReference type="EMBL" id="KAF5177584.1"/>
    </source>
</evidence>
<dbReference type="InterPro" id="IPR000620">
    <property type="entry name" value="EamA_dom"/>
</dbReference>
<evidence type="ECO:0000313" key="9">
    <source>
        <dbReference type="Proteomes" id="UP000554482"/>
    </source>
</evidence>
<comment type="subcellular location">
    <subcellularLocation>
        <location evidence="1 6">Membrane</location>
        <topology evidence="1 6">Multi-pass membrane protein</topology>
    </subcellularLocation>
</comment>
<feature type="transmembrane region" description="Helical" evidence="6">
    <location>
        <begin position="250"/>
        <end position="271"/>
    </location>
</feature>
<dbReference type="GO" id="GO:0022857">
    <property type="term" value="F:transmembrane transporter activity"/>
    <property type="evidence" value="ECO:0007669"/>
    <property type="project" value="InterPro"/>
</dbReference>
<dbReference type="InterPro" id="IPR030184">
    <property type="entry name" value="WAT1-related"/>
</dbReference>
<feature type="transmembrane region" description="Helical" evidence="6">
    <location>
        <begin position="12"/>
        <end position="31"/>
    </location>
</feature>
<feature type="transmembrane region" description="Helical" evidence="6">
    <location>
        <begin position="99"/>
        <end position="120"/>
    </location>
</feature>
<accession>A0A7J6UY79</accession>
<organism evidence="8 9">
    <name type="scientific">Thalictrum thalictroides</name>
    <name type="common">Rue-anemone</name>
    <name type="synonym">Anemone thalictroides</name>
    <dbReference type="NCBI Taxonomy" id="46969"/>
    <lineage>
        <taxon>Eukaryota</taxon>
        <taxon>Viridiplantae</taxon>
        <taxon>Streptophyta</taxon>
        <taxon>Embryophyta</taxon>
        <taxon>Tracheophyta</taxon>
        <taxon>Spermatophyta</taxon>
        <taxon>Magnoliopsida</taxon>
        <taxon>Ranunculales</taxon>
        <taxon>Ranunculaceae</taxon>
        <taxon>Thalictroideae</taxon>
        <taxon>Thalictrum</taxon>
    </lineage>
</organism>
<feature type="transmembrane region" description="Helical" evidence="6">
    <location>
        <begin position="71"/>
        <end position="93"/>
    </location>
</feature>
<feature type="transmembrane region" description="Helical" evidence="6">
    <location>
        <begin position="37"/>
        <end position="59"/>
    </location>
</feature>
<dbReference type="GO" id="GO:0016020">
    <property type="term" value="C:membrane"/>
    <property type="evidence" value="ECO:0007669"/>
    <property type="project" value="UniProtKB-SubCell"/>
</dbReference>
<feature type="domain" description="EamA" evidence="7">
    <location>
        <begin position="9"/>
        <end position="144"/>
    </location>
</feature>
<keyword evidence="3 6" id="KW-0812">Transmembrane</keyword>
<keyword evidence="5 6" id="KW-0472">Membrane</keyword>
<dbReference type="Proteomes" id="UP000554482">
    <property type="component" value="Unassembled WGS sequence"/>
</dbReference>
<comment type="caution">
    <text evidence="8">The sequence shown here is derived from an EMBL/GenBank/DDBJ whole genome shotgun (WGS) entry which is preliminary data.</text>
</comment>
<dbReference type="EMBL" id="JABWDY010041195">
    <property type="protein sequence ID" value="KAF5177584.1"/>
    <property type="molecule type" value="Genomic_DNA"/>
</dbReference>
<evidence type="ECO:0000259" key="7">
    <source>
        <dbReference type="Pfam" id="PF00892"/>
    </source>
</evidence>
<evidence type="ECO:0000256" key="6">
    <source>
        <dbReference type="RuleBase" id="RU363077"/>
    </source>
</evidence>
<evidence type="ECO:0000256" key="3">
    <source>
        <dbReference type="ARBA" id="ARBA00022692"/>
    </source>
</evidence>
<feature type="domain" description="EamA" evidence="7">
    <location>
        <begin position="188"/>
        <end position="326"/>
    </location>
</feature>
<evidence type="ECO:0000256" key="5">
    <source>
        <dbReference type="ARBA" id="ARBA00023136"/>
    </source>
</evidence>
<gene>
    <name evidence="8" type="ORF">FRX31_032828</name>
</gene>
<dbReference type="OrthoDB" id="1728340at2759"/>
<keyword evidence="9" id="KW-1185">Reference proteome</keyword>
<dbReference type="SUPFAM" id="SSF103481">
    <property type="entry name" value="Multidrug resistance efflux transporter EmrE"/>
    <property type="match status" value="2"/>
</dbReference>
<feature type="transmembrane region" description="Helical" evidence="6">
    <location>
        <begin position="132"/>
        <end position="151"/>
    </location>
</feature>
<evidence type="ECO:0000256" key="1">
    <source>
        <dbReference type="ARBA" id="ARBA00004141"/>
    </source>
</evidence>
<name>A0A7J6UY79_THATH</name>
<keyword evidence="4 6" id="KW-1133">Transmembrane helix</keyword>
<proteinExistence type="inferred from homology"/>